<comment type="caution">
    <text evidence="3">The sequence shown here is derived from an EMBL/GenBank/DDBJ whole genome shotgun (WGS) entry which is preliminary data.</text>
</comment>
<evidence type="ECO:0000256" key="1">
    <source>
        <dbReference type="ARBA" id="ARBA00023125"/>
    </source>
</evidence>
<accession>A0ABQ2EZA4</accession>
<dbReference type="Proteomes" id="UP000647587">
    <property type="component" value="Unassembled WGS sequence"/>
</dbReference>
<organism evidence="3 4">
    <name type="scientific">Deinococcus malanensis</name>
    <dbReference type="NCBI Taxonomy" id="1706855"/>
    <lineage>
        <taxon>Bacteria</taxon>
        <taxon>Thermotogati</taxon>
        <taxon>Deinococcota</taxon>
        <taxon>Deinococci</taxon>
        <taxon>Deinococcales</taxon>
        <taxon>Deinococcaceae</taxon>
        <taxon>Deinococcus</taxon>
    </lineage>
</organism>
<evidence type="ECO:0000259" key="2">
    <source>
        <dbReference type="Pfam" id="PF07282"/>
    </source>
</evidence>
<protein>
    <recommendedName>
        <fullName evidence="2">Cas12f1-like TNB domain-containing protein</fullName>
    </recommendedName>
</protein>
<evidence type="ECO:0000313" key="4">
    <source>
        <dbReference type="Proteomes" id="UP000647587"/>
    </source>
</evidence>
<dbReference type="EMBL" id="BMPP01000014">
    <property type="protein sequence ID" value="GGK34319.1"/>
    <property type="molecule type" value="Genomic_DNA"/>
</dbReference>
<feature type="domain" description="Cas12f1-like TNB" evidence="2">
    <location>
        <begin position="396"/>
        <end position="440"/>
    </location>
</feature>
<evidence type="ECO:0000313" key="3">
    <source>
        <dbReference type="EMBL" id="GGK34319.1"/>
    </source>
</evidence>
<keyword evidence="4" id="KW-1185">Reference proteome</keyword>
<gene>
    <name evidence="3" type="ORF">GCM10008955_30450</name>
</gene>
<dbReference type="Pfam" id="PF07282">
    <property type="entry name" value="Cas12f1-like_TNB"/>
    <property type="match status" value="1"/>
</dbReference>
<name>A0ABQ2EZA4_9DEIO</name>
<keyword evidence="1" id="KW-0238">DNA-binding</keyword>
<sequence length="452" mass="49367">MTITLNHSLHPTDTQAPALDQRFDAAGAAWRLLALHARSEAAGEPLSMQEAAQRLRSQVRWPTGHGRIPQRSGAAWRAEFNPVADDEGWTALLGRHALDTLVAAFRRTLRDVGAQAPLSAISATPPSGLRLRALVRPVSSLCVEVVGVGPVLAPVFTLPGPAGLAVDVWRQQLGVRLRETRETLTRRLLAGDAQADEEYLRHVARYGEMEARLAVPLAAPCTGPVTLTFLEEAELEQCVRPGEPAQYRVHWNFRISDLAQPPDPGLIAVDPGIRTLYAWATRYGVGRFDSPLSGSWVAPLPAPLRGQVDRVLDVGLARLSRQELLHCRQVRPVLDAATSLFLGHRYLALEATDLAGMRRRQLDYPAFAEFSGLDLHMQFLREVVRHSDGIRQGLDIGPAGTTVDCAACGGANTMRYSGRLGRCTACGTRRHRDENGALNVYTRAARQLGWAA</sequence>
<dbReference type="InterPro" id="IPR010095">
    <property type="entry name" value="Cas12f1-like_TNB"/>
</dbReference>
<reference evidence="4" key="1">
    <citation type="journal article" date="2019" name="Int. J. Syst. Evol. Microbiol.">
        <title>The Global Catalogue of Microorganisms (GCM) 10K type strain sequencing project: providing services to taxonomists for standard genome sequencing and annotation.</title>
        <authorList>
            <consortium name="The Broad Institute Genomics Platform"/>
            <consortium name="The Broad Institute Genome Sequencing Center for Infectious Disease"/>
            <person name="Wu L."/>
            <person name="Ma J."/>
        </authorList>
    </citation>
    <scope>NUCLEOTIDE SEQUENCE [LARGE SCALE GENOMIC DNA]</scope>
    <source>
        <strain evidence="4">JCM 30331</strain>
    </source>
</reference>
<proteinExistence type="predicted"/>
<dbReference type="RefSeq" id="WP_189010315.1">
    <property type="nucleotide sequence ID" value="NZ_BMPP01000014.1"/>
</dbReference>